<evidence type="ECO:0000256" key="1">
    <source>
        <dbReference type="ARBA" id="ARBA00022737"/>
    </source>
</evidence>
<keyword evidence="1" id="KW-0677">Repeat</keyword>
<name>Q4SV73_TETNG</name>
<dbReference type="InterPro" id="IPR002110">
    <property type="entry name" value="Ankyrin_rpt"/>
</dbReference>
<dbReference type="OrthoDB" id="194358at2759"/>
<dbReference type="AlphaFoldDB" id="Q4SV73"/>
<dbReference type="SUPFAM" id="SSF48403">
    <property type="entry name" value="Ankyrin repeat"/>
    <property type="match status" value="1"/>
</dbReference>
<dbReference type="Pfam" id="PF13637">
    <property type="entry name" value="Ank_4"/>
    <property type="match status" value="1"/>
</dbReference>
<evidence type="ECO:0000313" key="3">
    <source>
        <dbReference type="EMBL" id="CAF95459.1"/>
    </source>
</evidence>
<accession>Q4SV73</accession>
<comment type="caution">
    <text evidence="3">The sequence shown here is derived from an EMBL/GenBank/DDBJ whole genome shotgun (WGS) entry which is preliminary data.</text>
</comment>
<dbReference type="Gene3D" id="1.25.40.20">
    <property type="entry name" value="Ankyrin repeat-containing domain"/>
    <property type="match status" value="1"/>
</dbReference>
<dbReference type="PANTHER" id="PTHR24173">
    <property type="entry name" value="ANKYRIN REPEAT CONTAINING"/>
    <property type="match status" value="1"/>
</dbReference>
<sequence>VTGGYKDIVELLVRNGAEVNRTHTASCWTCLHQAVYQVITQFATTHLELWKITEPLSICFCFVWFFPKGHSEIVRVLVRVCNLEALDDHSISPLFLAAQYGKQECLEILVRAGEYVILLYL</sequence>
<evidence type="ECO:0000256" key="2">
    <source>
        <dbReference type="ARBA" id="ARBA00023043"/>
    </source>
</evidence>
<protein>
    <submittedName>
        <fullName evidence="3">(spotted green pufferfish) hypothetical protein</fullName>
    </submittedName>
</protein>
<reference evidence="3" key="1">
    <citation type="journal article" date="2004" name="Nature">
        <title>Genome duplication in the teleost fish Tetraodon nigroviridis reveals the early vertebrate proto-karyotype.</title>
        <authorList>
            <person name="Jaillon O."/>
            <person name="Aury J.-M."/>
            <person name="Brunet F."/>
            <person name="Petit J.-L."/>
            <person name="Stange-Thomann N."/>
            <person name="Mauceli E."/>
            <person name="Bouneau L."/>
            <person name="Fischer C."/>
            <person name="Ozouf-Costaz C."/>
            <person name="Bernot A."/>
            <person name="Nicaud S."/>
            <person name="Jaffe D."/>
            <person name="Fisher S."/>
            <person name="Lutfalla G."/>
            <person name="Dossat C."/>
            <person name="Segurens B."/>
            <person name="Dasilva C."/>
            <person name="Salanoubat M."/>
            <person name="Levy M."/>
            <person name="Boudet N."/>
            <person name="Castellano S."/>
            <person name="Anthouard V."/>
            <person name="Jubin C."/>
            <person name="Castelli V."/>
            <person name="Katinka M."/>
            <person name="Vacherie B."/>
            <person name="Biemont C."/>
            <person name="Skalli Z."/>
            <person name="Cattolico L."/>
            <person name="Poulain J."/>
            <person name="De Berardinis V."/>
            <person name="Cruaud C."/>
            <person name="Duprat S."/>
            <person name="Brottier P."/>
            <person name="Coutanceau J.-P."/>
            <person name="Gouzy J."/>
            <person name="Parra G."/>
            <person name="Lardier G."/>
            <person name="Chapple C."/>
            <person name="McKernan K.J."/>
            <person name="McEwan P."/>
            <person name="Bosak S."/>
            <person name="Kellis M."/>
            <person name="Volff J.-N."/>
            <person name="Guigo R."/>
            <person name="Zody M.C."/>
            <person name="Mesirov J."/>
            <person name="Lindblad-Toh K."/>
            <person name="Birren B."/>
            <person name="Nusbaum C."/>
            <person name="Kahn D."/>
            <person name="Robinson-Rechavi M."/>
            <person name="Laudet V."/>
            <person name="Schachter V."/>
            <person name="Quetier F."/>
            <person name="Saurin W."/>
            <person name="Scarpelli C."/>
            <person name="Wincker P."/>
            <person name="Lander E.S."/>
            <person name="Weissenbach J."/>
            <person name="Roest Crollius H."/>
        </authorList>
    </citation>
    <scope>NUCLEOTIDE SEQUENCE [LARGE SCALE GENOMIC DNA]</scope>
</reference>
<dbReference type="PANTHER" id="PTHR24173:SF86">
    <property type="entry name" value="ANKYRIN REPEAT AND SOCS BOX PROTEIN 3"/>
    <property type="match status" value="1"/>
</dbReference>
<organism evidence="3">
    <name type="scientific">Tetraodon nigroviridis</name>
    <name type="common">Spotted green pufferfish</name>
    <name type="synonym">Chelonodon nigroviridis</name>
    <dbReference type="NCBI Taxonomy" id="99883"/>
    <lineage>
        <taxon>Eukaryota</taxon>
        <taxon>Metazoa</taxon>
        <taxon>Chordata</taxon>
        <taxon>Craniata</taxon>
        <taxon>Vertebrata</taxon>
        <taxon>Euteleostomi</taxon>
        <taxon>Actinopterygii</taxon>
        <taxon>Neopterygii</taxon>
        <taxon>Teleostei</taxon>
        <taxon>Neoteleostei</taxon>
        <taxon>Acanthomorphata</taxon>
        <taxon>Eupercaria</taxon>
        <taxon>Tetraodontiformes</taxon>
        <taxon>Tetradontoidea</taxon>
        <taxon>Tetraodontidae</taxon>
        <taxon>Tetraodon</taxon>
    </lineage>
</organism>
<reference evidence="3" key="2">
    <citation type="submission" date="2004-02" db="EMBL/GenBank/DDBJ databases">
        <authorList>
            <consortium name="Genoscope"/>
            <consortium name="Whitehead Institute Centre for Genome Research"/>
        </authorList>
    </citation>
    <scope>NUCLEOTIDE SEQUENCE</scope>
</reference>
<gene>
    <name evidence="3" type="ORF">GSTENG00012127001</name>
</gene>
<proteinExistence type="predicted"/>
<dbReference type="EMBL" id="CAAE01013781">
    <property type="protein sequence ID" value="CAF95459.1"/>
    <property type="molecule type" value="Genomic_DNA"/>
</dbReference>
<dbReference type="InterPro" id="IPR036770">
    <property type="entry name" value="Ankyrin_rpt-contain_sf"/>
</dbReference>
<dbReference type="KEGG" id="tng:GSTEN00012127G001"/>
<feature type="non-terminal residue" evidence="3">
    <location>
        <position position="1"/>
    </location>
</feature>
<keyword evidence="2" id="KW-0040">ANK repeat</keyword>
<dbReference type="Pfam" id="PF00023">
    <property type="entry name" value="Ank"/>
    <property type="match status" value="1"/>
</dbReference>